<dbReference type="EMBL" id="FOVK01000016">
    <property type="protein sequence ID" value="SFO10277.1"/>
    <property type="molecule type" value="Genomic_DNA"/>
</dbReference>
<evidence type="ECO:0000313" key="1">
    <source>
        <dbReference type="EMBL" id="SFO10277.1"/>
    </source>
</evidence>
<name>A0A1I5EFJ6_9CLOT</name>
<proteinExistence type="predicted"/>
<organism evidence="1 2">
    <name type="scientific">Proteiniclasticum ruminis</name>
    <dbReference type="NCBI Taxonomy" id="398199"/>
    <lineage>
        <taxon>Bacteria</taxon>
        <taxon>Bacillati</taxon>
        <taxon>Bacillota</taxon>
        <taxon>Clostridia</taxon>
        <taxon>Eubacteriales</taxon>
        <taxon>Clostridiaceae</taxon>
        <taxon>Proteiniclasticum</taxon>
    </lineage>
</organism>
<evidence type="ECO:0000313" key="2">
    <source>
        <dbReference type="Proteomes" id="UP000181899"/>
    </source>
</evidence>
<keyword evidence="2" id="KW-1185">Reference proteome</keyword>
<dbReference type="AlphaFoldDB" id="A0A1I5EFJ6"/>
<protein>
    <recommendedName>
        <fullName evidence="3">DUF4367 domain-containing protein</fullName>
    </recommendedName>
</protein>
<sequence>MKSDREFLDGIYQKAEHLDPAKTISQEENILLKSQEKRRKSYFSKPALQLAGSFAVLALVFIAQGVQNKENLPVDPVDVPRVISRTIEVTEKHPLFTEATDILEVEAVKNESQIELQPVEGFRTSQESASLESFLLKNELGVEEGKRAVLFLQLKDEKIQVLDVFYWEEEIRTYLNAYRESLSIETLEETK</sequence>
<dbReference type="RefSeq" id="WP_074912912.1">
    <property type="nucleotide sequence ID" value="NZ_FOVK01000016.1"/>
</dbReference>
<reference evidence="1 2" key="1">
    <citation type="submission" date="2016-10" db="EMBL/GenBank/DDBJ databases">
        <authorList>
            <person name="de Groot N.N."/>
        </authorList>
    </citation>
    <scope>NUCLEOTIDE SEQUENCE [LARGE SCALE GENOMIC DNA]</scope>
    <source>
        <strain evidence="1 2">ML2</strain>
    </source>
</reference>
<gene>
    <name evidence="1" type="ORF">SAMN04488695_11616</name>
</gene>
<evidence type="ECO:0008006" key="3">
    <source>
        <dbReference type="Google" id="ProtNLM"/>
    </source>
</evidence>
<dbReference type="Proteomes" id="UP000181899">
    <property type="component" value="Unassembled WGS sequence"/>
</dbReference>
<accession>A0A1I5EFJ6</accession>
<dbReference type="OrthoDB" id="2086931at2"/>